<accession>A0AAE0Y732</accession>
<evidence type="ECO:0000313" key="1">
    <source>
        <dbReference type="EMBL" id="KAK3734201.1"/>
    </source>
</evidence>
<name>A0AAE0Y732_9GAST</name>
<sequence>MSCSPFLQPYPYTSHAAHSASPTWGRLQLLVSLAASSELGKNWDHIDLDLFLSLMVDDRVCSPRPSPACNTISSTHSDPGTSGPGSVFSRLASAATGLLVCLCVCVCVSHCLSCLENRGHLETLLPSGVFNCGADRPTDDHVACGRD</sequence>
<dbReference type="Proteomes" id="UP001283361">
    <property type="component" value="Unassembled WGS sequence"/>
</dbReference>
<evidence type="ECO:0000313" key="2">
    <source>
        <dbReference type="Proteomes" id="UP001283361"/>
    </source>
</evidence>
<dbReference type="AlphaFoldDB" id="A0AAE0Y732"/>
<keyword evidence="2" id="KW-1185">Reference proteome</keyword>
<proteinExistence type="predicted"/>
<organism evidence="1 2">
    <name type="scientific">Elysia crispata</name>
    <name type="common">lettuce slug</name>
    <dbReference type="NCBI Taxonomy" id="231223"/>
    <lineage>
        <taxon>Eukaryota</taxon>
        <taxon>Metazoa</taxon>
        <taxon>Spiralia</taxon>
        <taxon>Lophotrochozoa</taxon>
        <taxon>Mollusca</taxon>
        <taxon>Gastropoda</taxon>
        <taxon>Heterobranchia</taxon>
        <taxon>Euthyneura</taxon>
        <taxon>Panpulmonata</taxon>
        <taxon>Sacoglossa</taxon>
        <taxon>Placobranchoidea</taxon>
        <taxon>Plakobranchidae</taxon>
        <taxon>Elysia</taxon>
    </lineage>
</organism>
<gene>
    <name evidence="1" type="ORF">RRG08_037564</name>
</gene>
<comment type="caution">
    <text evidence="1">The sequence shown here is derived from an EMBL/GenBank/DDBJ whole genome shotgun (WGS) entry which is preliminary data.</text>
</comment>
<dbReference type="EMBL" id="JAWDGP010006859">
    <property type="protein sequence ID" value="KAK3734201.1"/>
    <property type="molecule type" value="Genomic_DNA"/>
</dbReference>
<protein>
    <submittedName>
        <fullName evidence="1">Uncharacterized protein</fullName>
    </submittedName>
</protein>
<reference evidence="1" key="1">
    <citation type="journal article" date="2023" name="G3 (Bethesda)">
        <title>A reference genome for the long-term kleptoplast-retaining sea slug Elysia crispata morphotype clarki.</title>
        <authorList>
            <person name="Eastman K.E."/>
            <person name="Pendleton A.L."/>
            <person name="Shaikh M.A."/>
            <person name="Suttiyut T."/>
            <person name="Ogas R."/>
            <person name="Tomko P."/>
            <person name="Gavelis G."/>
            <person name="Widhalm J.R."/>
            <person name="Wisecaver J.H."/>
        </authorList>
    </citation>
    <scope>NUCLEOTIDE SEQUENCE</scope>
    <source>
        <strain evidence="1">ECLA1</strain>
    </source>
</reference>